<dbReference type="GeneID" id="4317865"/>
<keyword evidence="3 5" id="KW-1133">Transmembrane helix</keyword>
<dbReference type="GO" id="GO:0005886">
    <property type="term" value="C:plasma membrane"/>
    <property type="evidence" value="ECO:0007669"/>
    <property type="project" value="TreeGrafter"/>
</dbReference>
<reference evidence="7" key="1">
    <citation type="submission" date="2005-09" db="EMBL/GenBank/DDBJ databases">
        <title>Annotation of the Aspergillus terreus NIH2624 genome.</title>
        <authorList>
            <person name="Birren B.W."/>
            <person name="Lander E.S."/>
            <person name="Galagan J.E."/>
            <person name="Nusbaum C."/>
            <person name="Devon K."/>
            <person name="Henn M."/>
            <person name="Ma L.-J."/>
            <person name="Jaffe D.B."/>
            <person name="Butler J."/>
            <person name="Alvarez P."/>
            <person name="Gnerre S."/>
            <person name="Grabherr M."/>
            <person name="Kleber M."/>
            <person name="Mauceli E.W."/>
            <person name="Brockman W."/>
            <person name="Rounsley S."/>
            <person name="Young S.K."/>
            <person name="LaButti K."/>
            <person name="Pushparaj V."/>
            <person name="DeCaprio D."/>
            <person name="Crawford M."/>
            <person name="Koehrsen M."/>
            <person name="Engels R."/>
            <person name="Montgomery P."/>
            <person name="Pearson M."/>
            <person name="Howarth C."/>
            <person name="Larson L."/>
            <person name="Luoma S."/>
            <person name="White J."/>
            <person name="Alvarado L."/>
            <person name="Kodira C.D."/>
            <person name="Zeng Q."/>
            <person name="Oleary S."/>
            <person name="Yandava C."/>
            <person name="Denning D.W."/>
            <person name="Nierman W.C."/>
            <person name="Milne T."/>
            <person name="Madden K."/>
        </authorList>
    </citation>
    <scope>NUCLEOTIDE SEQUENCE [LARGE SCALE GENOMIC DNA]</scope>
    <source>
        <strain evidence="7">NIH 2624 / FGSC A1156</strain>
    </source>
</reference>
<dbReference type="AlphaFoldDB" id="Q0CSF8"/>
<dbReference type="PANTHER" id="PTHR23502">
    <property type="entry name" value="MAJOR FACILITATOR SUPERFAMILY"/>
    <property type="match status" value="1"/>
</dbReference>
<dbReference type="RefSeq" id="XP_001212554.1">
    <property type="nucleotide sequence ID" value="XM_001212554.1"/>
</dbReference>
<evidence type="ECO:0000313" key="7">
    <source>
        <dbReference type="Proteomes" id="UP000007963"/>
    </source>
</evidence>
<organism evidence="6 7">
    <name type="scientific">Aspergillus terreus (strain NIH 2624 / FGSC A1156)</name>
    <dbReference type="NCBI Taxonomy" id="341663"/>
    <lineage>
        <taxon>Eukaryota</taxon>
        <taxon>Fungi</taxon>
        <taxon>Dikarya</taxon>
        <taxon>Ascomycota</taxon>
        <taxon>Pezizomycotina</taxon>
        <taxon>Eurotiomycetes</taxon>
        <taxon>Eurotiomycetidae</taxon>
        <taxon>Eurotiales</taxon>
        <taxon>Aspergillaceae</taxon>
        <taxon>Aspergillus</taxon>
        <taxon>Aspergillus subgen. Circumdati</taxon>
    </lineage>
</organism>
<dbReference type="OrthoDB" id="5215911at2759"/>
<feature type="transmembrane region" description="Helical" evidence="5">
    <location>
        <begin position="384"/>
        <end position="409"/>
    </location>
</feature>
<evidence type="ECO:0000256" key="4">
    <source>
        <dbReference type="ARBA" id="ARBA00023136"/>
    </source>
</evidence>
<comment type="subcellular location">
    <subcellularLocation>
        <location evidence="1">Membrane</location>
        <topology evidence="1">Multi-pass membrane protein</topology>
    </subcellularLocation>
</comment>
<sequence>MVDSEIQAPLPGDAHPPGTFLLIRDDEAEVSGRDRVVMLSPVPSKDPNEPLVSYTQLNQVMSVMFVGLAMGCVFFIPLAKKYGRRPIYLVSTALMLVTSFWTSELKSLTELYIANLLQGLAGATNEAIVQITIADLFFVHHRGSMNALASFTPMAAGTQATTEGWRWSYRTLGICNAILFLLFIVLYEETKYSTVIEGIRTGSIDETPAVDGLKDDSKSTMKAADQPETVSASNHEIDSTIPMQTWRHRLRLSSYTPEPIWPYFYRPFQVLLTFPAVLCCGLQYACGVVWLTILSNVISRVFPMPPYHFTPAQIGYMSLGPFVGNLIGSFYGGFLGDWSILFFSRRNQGYYEPEMRLYILHLPALALCGGLIMFGVTVDRGMHWILPSVGGALFGFGLGSIGDACLTLVIDSYVDITGDAFTGIAFLRNAFSIGIPFAITPWMETNGLTKMFIACGFMSLGVTMTLVGMVVYGKRIRRKTARRYREMAAKGRA</sequence>
<dbReference type="Gene3D" id="1.20.1250.20">
    <property type="entry name" value="MFS general substrate transporter like domains"/>
    <property type="match status" value="1"/>
</dbReference>
<dbReference type="Pfam" id="PF07690">
    <property type="entry name" value="MFS_1"/>
    <property type="match status" value="1"/>
</dbReference>
<dbReference type="PANTHER" id="PTHR23502:SF50">
    <property type="entry name" value="TRANSPORTER, PUTATIVE (AFU_ORTHOLOGUE AFUA_5G00430)-RELATED"/>
    <property type="match status" value="1"/>
</dbReference>
<feature type="transmembrane region" description="Helical" evidence="5">
    <location>
        <begin position="421"/>
        <end position="439"/>
    </location>
</feature>
<dbReference type="Proteomes" id="UP000007963">
    <property type="component" value="Unassembled WGS sequence"/>
</dbReference>
<accession>Q0CSF8</accession>
<evidence type="ECO:0008006" key="8">
    <source>
        <dbReference type="Google" id="ProtNLM"/>
    </source>
</evidence>
<dbReference type="EMBL" id="CH476597">
    <property type="protein sequence ID" value="EAU36650.1"/>
    <property type="molecule type" value="Genomic_DNA"/>
</dbReference>
<feature type="transmembrane region" description="Helical" evidence="5">
    <location>
        <begin position="86"/>
        <end position="103"/>
    </location>
</feature>
<evidence type="ECO:0000256" key="3">
    <source>
        <dbReference type="ARBA" id="ARBA00022989"/>
    </source>
</evidence>
<dbReference type="InterPro" id="IPR036259">
    <property type="entry name" value="MFS_trans_sf"/>
</dbReference>
<feature type="transmembrane region" description="Helical" evidence="5">
    <location>
        <begin position="167"/>
        <end position="187"/>
    </location>
</feature>
<proteinExistence type="predicted"/>
<protein>
    <recommendedName>
        <fullName evidence="8">Major facilitator superfamily (MFS) profile domain-containing protein</fullName>
    </recommendedName>
</protein>
<feature type="transmembrane region" description="Helical" evidence="5">
    <location>
        <begin position="314"/>
        <end position="336"/>
    </location>
</feature>
<dbReference type="HOGENOM" id="CLU_008455_13_3_1"/>
<dbReference type="VEuPathDB" id="FungiDB:ATEG_03376"/>
<dbReference type="OMA" id="LFFVHHR"/>
<dbReference type="GO" id="GO:0022857">
    <property type="term" value="F:transmembrane transporter activity"/>
    <property type="evidence" value="ECO:0007669"/>
    <property type="project" value="InterPro"/>
</dbReference>
<feature type="transmembrane region" description="Helical" evidence="5">
    <location>
        <begin position="60"/>
        <end position="79"/>
    </location>
</feature>
<gene>
    <name evidence="6" type="ORF">ATEG_03376</name>
</gene>
<feature type="transmembrane region" description="Helical" evidence="5">
    <location>
        <begin position="357"/>
        <end position="378"/>
    </location>
</feature>
<name>Q0CSF8_ASPTN</name>
<keyword evidence="2 5" id="KW-0812">Transmembrane</keyword>
<keyword evidence="4 5" id="KW-0472">Membrane</keyword>
<evidence type="ECO:0000256" key="1">
    <source>
        <dbReference type="ARBA" id="ARBA00004141"/>
    </source>
</evidence>
<feature type="transmembrane region" description="Helical" evidence="5">
    <location>
        <begin position="451"/>
        <end position="473"/>
    </location>
</feature>
<evidence type="ECO:0000313" key="6">
    <source>
        <dbReference type="EMBL" id="EAU36650.1"/>
    </source>
</evidence>
<evidence type="ECO:0000256" key="5">
    <source>
        <dbReference type="SAM" id="Phobius"/>
    </source>
</evidence>
<dbReference type="eggNOG" id="KOG0255">
    <property type="taxonomic scope" value="Eukaryota"/>
</dbReference>
<feature type="transmembrane region" description="Helical" evidence="5">
    <location>
        <begin position="270"/>
        <end position="294"/>
    </location>
</feature>
<dbReference type="STRING" id="341663.Q0CSF8"/>
<evidence type="ECO:0000256" key="2">
    <source>
        <dbReference type="ARBA" id="ARBA00022692"/>
    </source>
</evidence>
<dbReference type="SUPFAM" id="SSF103473">
    <property type="entry name" value="MFS general substrate transporter"/>
    <property type="match status" value="1"/>
</dbReference>
<dbReference type="InterPro" id="IPR011701">
    <property type="entry name" value="MFS"/>
</dbReference>